<comment type="function">
    <text evidence="1">Core subunit of the mitochondrial membrane respiratory chain NADH dehydrogenase (Complex I) that is believed to belong to the minimal assembly required for catalysis. Complex I functions in the transfer of electrons from NADH to the respiratory chain. The immediate electron acceptor for the enzyme is believed to be ubiquinone.</text>
</comment>
<keyword evidence="9 13" id="KW-0830">Ubiquinone</keyword>
<dbReference type="GO" id="GO:0005743">
    <property type="term" value="C:mitochondrial inner membrane"/>
    <property type="evidence" value="ECO:0007669"/>
    <property type="project" value="UniProtKB-SubCell"/>
</dbReference>
<dbReference type="GO" id="GO:0003954">
    <property type="term" value="F:NADH dehydrogenase activity"/>
    <property type="evidence" value="ECO:0007669"/>
    <property type="project" value="TreeGrafter"/>
</dbReference>
<evidence type="ECO:0000256" key="8">
    <source>
        <dbReference type="ARBA" id="ARBA00022989"/>
    </source>
</evidence>
<protein>
    <recommendedName>
        <fullName evidence="4 13">NADH-ubiquinone oxidoreductase chain 1</fullName>
        <ecNumber evidence="13">7.1.1.2</ecNumber>
    </recommendedName>
</protein>
<dbReference type="HAMAP" id="MF_01350">
    <property type="entry name" value="NDH1_NuoH"/>
    <property type="match status" value="1"/>
</dbReference>
<gene>
    <name evidence="15" type="primary">nad1</name>
</gene>
<evidence type="ECO:0000256" key="1">
    <source>
        <dbReference type="ARBA" id="ARBA00003257"/>
    </source>
</evidence>
<evidence type="ECO:0000256" key="12">
    <source>
        <dbReference type="RuleBase" id="RU000471"/>
    </source>
</evidence>
<evidence type="ECO:0000313" key="15">
    <source>
        <dbReference type="EMBL" id="QOE17511.1"/>
    </source>
</evidence>
<keyword evidence="8 14" id="KW-1133">Transmembrane helix</keyword>
<keyword evidence="10 13" id="KW-0496">Mitochondrion</keyword>
<feature type="transmembrane region" description="Helical" evidence="14">
    <location>
        <begin position="258"/>
        <end position="275"/>
    </location>
</feature>
<keyword evidence="11 14" id="KW-0472">Membrane</keyword>
<evidence type="ECO:0000256" key="3">
    <source>
        <dbReference type="ARBA" id="ARBA00010535"/>
    </source>
</evidence>
<sequence>MFFELNILLMDLIMFFILLILNLICMAFLTLLERKLLSLIQFRVGPNKVGFIGILQPFSDAIKLLNKEIFLIMKSKFLVYNLMPIMMFLLSSIIWLIYPLQSYTYKMNCGILFMLSVIGLNVYPVMLGGWISNSNYSMLGSIRSIAQSISYEVSLFMILFSLILMVEDLSLYNFFKYQYYMKFFIFLSPLYLMFMISMLVELNRAPFDLVEGESELVSGFNVEYFSSMFTLIFMAEYLSIIFVSFLTVVLFFGIDLMSYSFGIFLMFHIILVIKIRSISPRIRYDQLMDMCWKKFLLISLSYILINLMFKEVIILNFIM</sequence>
<dbReference type="PANTHER" id="PTHR11432">
    <property type="entry name" value="NADH DEHYDROGENASE SUBUNIT 1"/>
    <property type="match status" value="1"/>
</dbReference>
<feature type="transmembrane region" description="Helical" evidence="14">
    <location>
        <begin position="153"/>
        <end position="175"/>
    </location>
</feature>
<dbReference type="GO" id="GO:0008137">
    <property type="term" value="F:NADH dehydrogenase (ubiquinone) activity"/>
    <property type="evidence" value="ECO:0007669"/>
    <property type="project" value="UniProtKB-EC"/>
</dbReference>
<evidence type="ECO:0000256" key="13">
    <source>
        <dbReference type="RuleBase" id="RU000473"/>
    </source>
</evidence>
<comment type="subcellular location">
    <subcellularLocation>
        <location evidence="2 12">Mitochondrion inner membrane</location>
        <topology evidence="2 12">Multi-pass membrane protein</topology>
    </subcellularLocation>
</comment>
<dbReference type="EC" id="7.1.1.2" evidence="13"/>
<feature type="transmembrane region" description="Helical" evidence="14">
    <location>
        <begin position="110"/>
        <end position="132"/>
    </location>
</feature>
<name>A0A7L8EYC6_9HYME</name>
<feature type="transmembrane region" description="Helical" evidence="14">
    <location>
        <begin position="181"/>
        <end position="200"/>
    </location>
</feature>
<comment type="similarity">
    <text evidence="3 12">Belongs to the complex I subunit 1 family.</text>
</comment>
<geneLocation type="mitochondrion" evidence="15"/>
<dbReference type="PROSITE" id="PS00668">
    <property type="entry name" value="COMPLEX1_ND1_2"/>
    <property type="match status" value="1"/>
</dbReference>
<feature type="transmembrane region" description="Helical" evidence="14">
    <location>
        <begin position="228"/>
        <end position="252"/>
    </location>
</feature>
<feature type="transmembrane region" description="Helical" evidence="14">
    <location>
        <begin position="295"/>
        <end position="318"/>
    </location>
</feature>
<dbReference type="InterPro" id="IPR018086">
    <property type="entry name" value="NADH_UbQ_OxRdtase_su1_CS"/>
</dbReference>
<dbReference type="PROSITE" id="PS00667">
    <property type="entry name" value="COMPLEX1_ND1_1"/>
    <property type="match status" value="1"/>
</dbReference>
<reference evidence="15" key="1">
    <citation type="journal article" date="2020" name="Mitochondrial DNA Part B Resour">
        <title>The complete mitogenome of Nomia chalybeata (Hymenoptera: Halictidae) and phylogenetic analysis.</title>
        <authorList>
            <person name="Li H."/>
            <person name="Lu H."/>
            <person name="Huang S."/>
            <person name="Fan X."/>
            <person name="Luo A."/>
            <person name="Huang D."/>
        </authorList>
    </citation>
    <scope>NUCLEOTIDE SEQUENCE</scope>
</reference>
<keyword evidence="5" id="KW-0813">Transport</keyword>
<dbReference type="PANTHER" id="PTHR11432:SF3">
    <property type="entry name" value="NADH-UBIQUINONE OXIDOREDUCTASE CHAIN 1"/>
    <property type="match status" value="1"/>
</dbReference>
<evidence type="ECO:0000256" key="11">
    <source>
        <dbReference type="ARBA" id="ARBA00023136"/>
    </source>
</evidence>
<dbReference type="Pfam" id="PF00146">
    <property type="entry name" value="NADHdh"/>
    <property type="match status" value="1"/>
</dbReference>
<evidence type="ECO:0000256" key="9">
    <source>
        <dbReference type="ARBA" id="ARBA00023075"/>
    </source>
</evidence>
<keyword evidence="6 12" id="KW-0812">Transmembrane</keyword>
<proteinExistence type="inferred from homology"/>
<keyword evidence="7" id="KW-0999">Mitochondrion inner membrane</keyword>
<feature type="transmembrane region" description="Helical" evidence="14">
    <location>
        <begin position="77"/>
        <end position="98"/>
    </location>
</feature>
<evidence type="ECO:0000256" key="14">
    <source>
        <dbReference type="SAM" id="Phobius"/>
    </source>
</evidence>
<dbReference type="GO" id="GO:0009060">
    <property type="term" value="P:aerobic respiration"/>
    <property type="evidence" value="ECO:0007669"/>
    <property type="project" value="TreeGrafter"/>
</dbReference>
<organism evidence="15">
    <name type="scientific">Nomia chalybeata</name>
    <dbReference type="NCBI Taxonomy" id="2448184"/>
    <lineage>
        <taxon>Eukaryota</taxon>
        <taxon>Metazoa</taxon>
        <taxon>Ecdysozoa</taxon>
        <taxon>Arthropoda</taxon>
        <taxon>Hexapoda</taxon>
        <taxon>Insecta</taxon>
        <taxon>Pterygota</taxon>
        <taxon>Neoptera</taxon>
        <taxon>Endopterygota</taxon>
        <taxon>Hymenoptera</taxon>
        <taxon>Apocrita</taxon>
        <taxon>Aculeata</taxon>
        <taxon>Apoidea</taxon>
        <taxon>Anthophila</taxon>
        <taxon>Halictidae</taxon>
        <taxon>Nomiinae</taxon>
        <taxon>Nomia</taxon>
        <taxon>Acunomia</taxon>
    </lineage>
</organism>
<evidence type="ECO:0000256" key="7">
    <source>
        <dbReference type="ARBA" id="ARBA00022792"/>
    </source>
</evidence>
<dbReference type="AlphaFoldDB" id="A0A7L8EYC6"/>
<dbReference type="InterPro" id="IPR001694">
    <property type="entry name" value="NADH_UbQ_OxRdtase_su1/FPO"/>
</dbReference>
<comment type="catalytic activity">
    <reaction evidence="13">
        <text>a ubiquinone + NADH + 5 H(+)(in) = a ubiquinol + NAD(+) + 4 H(+)(out)</text>
        <dbReference type="Rhea" id="RHEA:29091"/>
        <dbReference type="Rhea" id="RHEA-COMP:9565"/>
        <dbReference type="Rhea" id="RHEA-COMP:9566"/>
        <dbReference type="ChEBI" id="CHEBI:15378"/>
        <dbReference type="ChEBI" id="CHEBI:16389"/>
        <dbReference type="ChEBI" id="CHEBI:17976"/>
        <dbReference type="ChEBI" id="CHEBI:57540"/>
        <dbReference type="ChEBI" id="CHEBI:57945"/>
        <dbReference type="EC" id="7.1.1.2"/>
    </reaction>
</comment>
<dbReference type="EMBL" id="MT645078">
    <property type="protein sequence ID" value="QOE17511.1"/>
    <property type="molecule type" value="Genomic_DNA"/>
</dbReference>
<evidence type="ECO:0000256" key="2">
    <source>
        <dbReference type="ARBA" id="ARBA00004448"/>
    </source>
</evidence>
<evidence type="ECO:0000256" key="5">
    <source>
        <dbReference type="ARBA" id="ARBA00022448"/>
    </source>
</evidence>
<accession>A0A7L8EYC6</accession>
<feature type="transmembrane region" description="Helical" evidence="14">
    <location>
        <begin position="12"/>
        <end position="32"/>
    </location>
</feature>
<evidence type="ECO:0000256" key="10">
    <source>
        <dbReference type="ARBA" id="ARBA00023128"/>
    </source>
</evidence>
<evidence type="ECO:0000256" key="4">
    <source>
        <dbReference type="ARBA" id="ARBA00021009"/>
    </source>
</evidence>
<reference evidence="15" key="2">
    <citation type="submission" date="2020-06" db="EMBL/GenBank/DDBJ databases">
        <authorList>
            <person name="Li H.Y."/>
            <person name="Lu H.H."/>
            <person name="Fan X.D."/>
            <person name="Huang D.Y."/>
        </authorList>
    </citation>
    <scope>NUCLEOTIDE SEQUENCE</scope>
</reference>
<evidence type="ECO:0000256" key="6">
    <source>
        <dbReference type="ARBA" id="ARBA00022692"/>
    </source>
</evidence>
<keyword evidence="12" id="KW-0520">NAD</keyword>